<dbReference type="SUPFAM" id="SSF46955">
    <property type="entry name" value="Putative DNA-binding domain"/>
    <property type="match status" value="1"/>
</dbReference>
<dbReference type="Pfam" id="PF13411">
    <property type="entry name" value="MerR_1"/>
    <property type="match status" value="1"/>
</dbReference>
<evidence type="ECO:0000256" key="3">
    <source>
        <dbReference type="SAM" id="MobiDB-lite"/>
    </source>
</evidence>
<dbReference type="InterPro" id="IPR047057">
    <property type="entry name" value="MerR_fam"/>
</dbReference>
<keyword evidence="1" id="KW-0238">DNA-binding</keyword>
<dbReference type="InterPro" id="IPR000551">
    <property type="entry name" value="MerR-type_HTH_dom"/>
</dbReference>
<protein>
    <submittedName>
        <fullName evidence="5">Transcriptional regulator, MerR family</fullName>
    </submittedName>
</protein>
<dbReference type="PANTHER" id="PTHR30204">
    <property type="entry name" value="REDOX-CYCLING DRUG-SENSING TRANSCRIPTIONAL ACTIVATOR SOXR"/>
    <property type="match status" value="1"/>
</dbReference>
<reference evidence="5" key="2">
    <citation type="journal article" date="2014" name="ISME J.">
        <title>Microbial stratification in low pH oxic and suboxic macroscopic growths along an acid mine drainage.</title>
        <authorList>
            <person name="Mendez-Garcia C."/>
            <person name="Mesa V."/>
            <person name="Sprenger R.R."/>
            <person name="Richter M."/>
            <person name="Diez M.S."/>
            <person name="Solano J."/>
            <person name="Bargiela R."/>
            <person name="Golyshina O.V."/>
            <person name="Manteca A."/>
            <person name="Ramos J.L."/>
            <person name="Gallego J.R."/>
            <person name="Llorente I."/>
            <person name="Martins Dos Santos V.A."/>
            <person name="Jensen O.N."/>
            <person name="Pelaez A.I."/>
            <person name="Sanchez J."/>
            <person name="Ferrer M."/>
        </authorList>
    </citation>
    <scope>NUCLEOTIDE SEQUENCE</scope>
</reference>
<dbReference type="EMBL" id="AUZX01015151">
    <property type="protein sequence ID" value="EQD29783.1"/>
    <property type="molecule type" value="Genomic_DNA"/>
</dbReference>
<evidence type="ECO:0000313" key="5">
    <source>
        <dbReference type="EMBL" id="EQD29783.1"/>
    </source>
</evidence>
<reference evidence="5" key="1">
    <citation type="submission" date="2013-08" db="EMBL/GenBank/DDBJ databases">
        <authorList>
            <person name="Mendez C."/>
            <person name="Richter M."/>
            <person name="Ferrer M."/>
            <person name="Sanchez J."/>
        </authorList>
    </citation>
    <scope>NUCLEOTIDE SEQUENCE</scope>
</reference>
<feature type="domain" description="HTH merR-type" evidence="4">
    <location>
        <begin position="16"/>
        <end position="84"/>
    </location>
</feature>
<dbReference type="CDD" id="cd04766">
    <property type="entry name" value="HTH_HspR"/>
    <property type="match status" value="1"/>
</dbReference>
<dbReference type="PROSITE" id="PS50937">
    <property type="entry name" value="HTH_MERR_2"/>
    <property type="match status" value="1"/>
</dbReference>
<dbReference type="GO" id="GO:0003677">
    <property type="term" value="F:DNA binding"/>
    <property type="evidence" value="ECO:0007669"/>
    <property type="project" value="UniProtKB-KW"/>
</dbReference>
<dbReference type="NCBIfam" id="NF047375">
    <property type="entry name" value="HeatShock_HspR"/>
    <property type="match status" value="1"/>
</dbReference>
<dbReference type="GO" id="GO:0003700">
    <property type="term" value="F:DNA-binding transcription factor activity"/>
    <property type="evidence" value="ECO:0007669"/>
    <property type="project" value="InterPro"/>
</dbReference>
<keyword evidence="2" id="KW-0175">Coiled coil</keyword>
<dbReference type="SMART" id="SM00422">
    <property type="entry name" value="HTH_MERR"/>
    <property type="match status" value="1"/>
</dbReference>
<sequence>MEASQFNESHRHIRAVYVISVAAEIAGIHPQTLRLYERKGLLDPQRTGGGSRRYSEADISRLRRIMDLTNSGLNLEGVKRVLDLEEEIARLKDELEVAESNAQLMVRKDPQAVPSGPRPTVSGRCAISKT</sequence>
<feature type="region of interest" description="Disordered" evidence="3">
    <location>
        <begin position="109"/>
        <end position="130"/>
    </location>
</feature>
<evidence type="ECO:0000256" key="2">
    <source>
        <dbReference type="SAM" id="Coils"/>
    </source>
</evidence>
<proteinExistence type="predicted"/>
<accession>T0Y9G1</accession>
<dbReference type="AlphaFoldDB" id="T0Y9G1"/>
<evidence type="ECO:0000259" key="4">
    <source>
        <dbReference type="PROSITE" id="PS50937"/>
    </source>
</evidence>
<dbReference type="PROSITE" id="PS00552">
    <property type="entry name" value="HTH_MERR_1"/>
    <property type="match status" value="1"/>
</dbReference>
<evidence type="ECO:0000256" key="1">
    <source>
        <dbReference type="ARBA" id="ARBA00023125"/>
    </source>
</evidence>
<feature type="coiled-coil region" evidence="2">
    <location>
        <begin position="74"/>
        <end position="108"/>
    </location>
</feature>
<comment type="caution">
    <text evidence="5">The sequence shown here is derived from an EMBL/GenBank/DDBJ whole genome shotgun (WGS) entry which is preliminary data.</text>
</comment>
<organism evidence="5">
    <name type="scientific">mine drainage metagenome</name>
    <dbReference type="NCBI Taxonomy" id="410659"/>
    <lineage>
        <taxon>unclassified sequences</taxon>
        <taxon>metagenomes</taxon>
        <taxon>ecological metagenomes</taxon>
    </lineage>
</organism>
<dbReference type="Gene3D" id="1.10.1660.10">
    <property type="match status" value="1"/>
</dbReference>
<dbReference type="PRINTS" id="PR00040">
    <property type="entry name" value="HTHMERR"/>
</dbReference>
<dbReference type="InterPro" id="IPR009061">
    <property type="entry name" value="DNA-bd_dom_put_sf"/>
</dbReference>
<name>T0Y9G1_9ZZZZ</name>
<gene>
    <name evidence="5" type="ORF">B1A_20534</name>
</gene>
<dbReference type="PANTHER" id="PTHR30204:SF58">
    <property type="entry name" value="HTH-TYPE TRANSCRIPTIONAL REGULATOR YFMP"/>
    <property type="match status" value="1"/>
</dbReference>